<dbReference type="NCBIfam" id="TIGR00186">
    <property type="entry name" value="rRNA_methyl_3"/>
    <property type="match status" value="1"/>
</dbReference>
<dbReference type="FunFam" id="3.40.1280.10:FF:000008">
    <property type="entry name" value="Group 3 RNA methyltransferase TrmH"/>
    <property type="match status" value="1"/>
</dbReference>
<dbReference type="EMBL" id="JAAZQD010000003">
    <property type="protein sequence ID" value="NKZ38805.1"/>
    <property type="molecule type" value="Genomic_DNA"/>
</dbReference>
<dbReference type="GO" id="GO:0005829">
    <property type="term" value="C:cytosol"/>
    <property type="evidence" value="ECO:0007669"/>
    <property type="project" value="TreeGrafter"/>
</dbReference>
<dbReference type="InterPro" id="IPR029028">
    <property type="entry name" value="Alpha/beta_knot_MTases"/>
</dbReference>
<protein>
    <recommendedName>
        <fullName evidence="6">23S rRNA (guanosine-2'-O-)-methyltransferase RlmB</fullName>
        <ecNumber evidence="6">2.1.1.185</ecNumber>
    </recommendedName>
    <alternativeName>
        <fullName evidence="6">23S rRNA (guanosine2251 2'-O)-methyltransferase</fullName>
    </alternativeName>
    <alternativeName>
        <fullName evidence="6">23S rRNA Gm2251 2'-O-methyltransferase</fullName>
    </alternativeName>
</protein>
<evidence type="ECO:0000256" key="2">
    <source>
        <dbReference type="ARBA" id="ARBA00022552"/>
    </source>
</evidence>
<evidence type="ECO:0000256" key="6">
    <source>
        <dbReference type="HAMAP-Rule" id="MF_01887"/>
    </source>
</evidence>
<keyword evidence="5 6" id="KW-0949">S-adenosyl-L-methionine</keyword>
<comment type="subcellular location">
    <subcellularLocation>
        <location evidence="6">Cytoplasm</location>
    </subcellularLocation>
</comment>
<evidence type="ECO:0000313" key="9">
    <source>
        <dbReference type="Proteomes" id="UP000541636"/>
    </source>
</evidence>
<dbReference type="SUPFAM" id="SSF75217">
    <property type="entry name" value="alpha/beta knot"/>
    <property type="match status" value="1"/>
</dbReference>
<dbReference type="InterPro" id="IPR024915">
    <property type="entry name" value="23S_rRNA_MeTrfase_RlmB"/>
</dbReference>
<comment type="similarity">
    <text evidence="6">Belongs to the class IV-like SAM-binding methyltransferase superfamily. RNA methyltransferase TrmH family. RlmB subfamily.</text>
</comment>
<dbReference type="Gene3D" id="3.30.1330.30">
    <property type="match status" value="1"/>
</dbReference>
<accession>A0A846ZKG9</accession>
<comment type="function">
    <text evidence="6">Specifically methylates the ribose of guanosine 2251 in 23S rRNA.</text>
</comment>
<dbReference type="GO" id="GO:0003723">
    <property type="term" value="F:RNA binding"/>
    <property type="evidence" value="ECO:0007669"/>
    <property type="project" value="InterPro"/>
</dbReference>
<gene>
    <name evidence="6 8" type="primary">rlmB</name>
    <name evidence="8" type="ORF">HF690_07510</name>
</gene>
<evidence type="ECO:0000256" key="4">
    <source>
        <dbReference type="ARBA" id="ARBA00022679"/>
    </source>
</evidence>
<reference evidence="8 9" key="1">
    <citation type="journal article" date="2017" name="Int. J. Syst. Evol. Microbiol.">
        <title>Oleiagrimonas citrea sp. nov., a marine bacterium isolated from tidal flat sediment and emended description of the genus Oleiagrimonas Fang et al. 2015 and Oleiagrimonas soli.</title>
        <authorList>
            <person name="Yang S.H."/>
            <person name="Seo H.S."/>
            <person name="Seong C.N."/>
            <person name="Kwon K.K."/>
        </authorList>
    </citation>
    <scope>NUCLEOTIDE SEQUENCE [LARGE SCALE GENOMIC DNA]</scope>
    <source>
        <strain evidence="8 9">MEBiC09124</strain>
    </source>
</reference>
<evidence type="ECO:0000313" key="8">
    <source>
        <dbReference type="EMBL" id="NKZ38805.1"/>
    </source>
</evidence>
<organism evidence="8 9">
    <name type="scientific">Oleiagrimonas citrea</name>
    <dbReference type="NCBI Taxonomy" id="1665687"/>
    <lineage>
        <taxon>Bacteria</taxon>
        <taxon>Pseudomonadati</taxon>
        <taxon>Pseudomonadota</taxon>
        <taxon>Gammaproteobacteria</taxon>
        <taxon>Lysobacterales</taxon>
        <taxon>Rhodanobacteraceae</taxon>
        <taxon>Oleiagrimonas</taxon>
    </lineage>
</organism>
<dbReference type="AlphaFoldDB" id="A0A846ZKG9"/>
<dbReference type="HAMAP" id="MF_01887">
    <property type="entry name" value="23SrRNA_methyltr_B"/>
    <property type="match status" value="1"/>
</dbReference>
<keyword evidence="4 6" id="KW-0808">Transferase</keyword>
<evidence type="ECO:0000256" key="1">
    <source>
        <dbReference type="ARBA" id="ARBA00022490"/>
    </source>
</evidence>
<sequence>MSNTTWIVGINPVDGALGHDAERVREVRVERGARNPRVAELAARARKQGIAVTEVARDQLERVAGGARHQGIVASYAAPEALSENDLERLAEEAGSEALFLVLDGVTDPHNLGACLRSAAAASATAVIVPKDRAVGMTPVVRRASAGGADRVPLVAATNLARALRVLKDAGVWLTGFAGEAETELYDIDLKGPCALVLGSEGEGMRRLTRETCDFLARIPMPGEMESLNVSVSAGVALFEALRQRRA</sequence>
<name>A0A846ZKG9_9GAMM</name>
<evidence type="ECO:0000256" key="3">
    <source>
        <dbReference type="ARBA" id="ARBA00022603"/>
    </source>
</evidence>
<proteinExistence type="inferred from homology"/>
<dbReference type="EC" id="2.1.1.185" evidence="6"/>
<dbReference type="InterPro" id="IPR029064">
    <property type="entry name" value="Ribosomal_eL30-like_sf"/>
</dbReference>
<dbReference type="InterPro" id="IPR029026">
    <property type="entry name" value="tRNA_m1G_MTases_N"/>
</dbReference>
<evidence type="ECO:0000259" key="7">
    <source>
        <dbReference type="SMART" id="SM00967"/>
    </source>
</evidence>
<keyword evidence="1 6" id="KW-0963">Cytoplasm</keyword>
<comment type="caution">
    <text evidence="8">The sequence shown here is derived from an EMBL/GenBank/DDBJ whole genome shotgun (WGS) entry which is preliminary data.</text>
</comment>
<dbReference type="InterPro" id="IPR004441">
    <property type="entry name" value="rRNA_MeTrfase_TrmH"/>
</dbReference>
<dbReference type="InterPro" id="IPR013123">
    <property type="entry name" value="SpoU_subst-bd"/>
</dbReference>
<dbReference type="Proteomes" id="UP000541636">
    <property type="component" value="Unassembled WGS sequence"/>
</dbReference>
<dbReference type="SUPFAM" id="SSF55315">
    <property type="entry name" value="L30e-like"/>
    <property type="match status" value="1"/>
</dbReference>
<dbReference type="RefSeq" id="WP_168609017.1">
    <property type="nucleotide sequence ID" value="NZ_JAAZQD010000003.1"/>
</dbReference>
<dbReference type="GO" id="GO:0070039">
    <property type="term" value="F:rRNA (guanosine-2'-O-)-methyltransferase activity"/>
    <property type="evidence" value="ECO:0007669"/>
    <property type="project" value="UniProtKB-UniRule"/>
</dbReference>
<dbReference type="PANTHER" id="PTHR46429">
    <property type="entry name" value="23S RRNA (GUANOSINE-2'-O-)-METHYLTRANSFERASE RLMB"/>
    <property type="match status" value="1"/>
</dbReference>
<comment type="catalytic activity">
    <reaction evidence="6">
        <text>guanosine(2251) in 23S rRNA + S-adenosyl-L-methionine = 2'-O-methylguanosine(2251) in 23S rRNA + S-adenosyl-L-homocysteine + H(+)</text>
        <dbReference type="Rhea" id="RHEA:24140"/>
        <dbReference type="Rhea" id="RHEA-COMP:10239"/>
        <dbReference type="Rhea" id="RHEA-COMP:10241"/>
        <dbReference type="ChEBI" id="CHEBI:15378"/>
        <dbReference type="ChEBI" id="CHEBI:57856"/>
        <dbReference type="ChEBI" id="CHEBI:59789"/>
        <dbReference type="ChEBI" id="CHEBI:74269"/>
        <dbReference type="ChEBI" id="CHEBI:74445"/>
        <dbReference type="EC" id="2.1.1.185"/>
    </reaction>
</comment>
<feature type="domain" description="RNA 2-O ribose methyltransferase substrate binding" evidence="7">
    <location>
        <begin position="6"/>
        <end position="82"/>
    </location>
</feature>
<dbReference type="Gene3D" id="3.40.1280.10">
    <property type="match status" value="1"/>
</dbReference>
<keyword evidence="2 6" id="KW-0698">rRNA processing</keyword>
<dbReference type="InterPro" id="IPR001537">
    <property type="entry name" value="SpoU_MeTrfase"/>
</dbReference>
<dbReference type="PANTHER" id="PTHR46429:SF1">
    <property type="entry name" value="23S RRNA (GUANOSINE-2'-O-)-METHYLTRANSFERASE RLMB"/>
    <property type="match status" value="1"/>
</dbReference>
<evidence type="ECO:0000256" key="5">
    <source>
        <dbReference type="ARBA" id="ARBA00022691"/>
    </source>
</evidence>
<feature type="binding site" evidence="6">
    <location>
        <position position="228"/>
    </location>
    <ligand>
        <name>S-adenosyl-L-methionine</name>
        <dbReference type="ChEBI" id="CHEBI:59789"/>
    </ligand>
</feature>
<keyword evidence="9" id="KW-1185">Reference proteome</keyword>
<dbReference type="Pfam" id="PF08032">
    <property type="entry name" value="SpoU_sub_bind"/>
    <property type="match status" value="1"/>
</dbReference>
<dbReference type="CDD" id="cd18103">
    <property type="entry name" value="SpoU-like_RlmB"/>
    <property type="match status" value="1"/>
</dbReference>
<feature type="binding site" evidence="6">
    <location>
        <position position="199"/>
    </location>
    <ligand>
        <name>S-adenosyl-L-methionine</name>
        <dbReference type="ChEBI" id="CHEBI:59789"/>
    </ligand>
</feature>
<feature type="binding site" evidence="6">
    <location>
        <position position="219"/>
    </location>
    <ligand>
        <name>S-adenosyl-L-methionine</name>
        <dbReference type="ChEBI" id="CHEBI:59789"/>
    </ligand>
</feature>
<dbReference type="SMART" id="SM00967">
    <property type="entry name" value="SpoU_sub_bind"/>
    <property type="match status" value="1"/>
</dbReference>
<dbReference type="Pfam" id="PF00588">
    <property type="entry name" value="SpoU_methylase"/>
    <property type="match status" value="1"/>
</dbReference>
<keyword evidence="3 6" id="KW-0489">Methyltransferase</keyword>